<sequence length="319" mass="34471">MQNVHTNVIVGKEVTHAFFSVPHTKSFWLGCSTGGCQGLKSVQDFPEDFDGIVTGAPVADWNHLMDWSGNFFLITGPSSAPTMCDGIDGVTDEIIEDPNLCLICRPGQDNTTCITTTQAETIKKVFSPFFIDGKLAFPCYQPRFVSITSALLISGAVFPFTARELPPDLSGRTGSILSFSTIPTSTSIHSMNPPLPSLNNLIPSTYPHSKETSELSKTVMHYYNIVSDTMNLHPSQLDDFYHFFHVSGMGHCSGGNGAWEIGQMLPGMANTVTLGSPSLDPEKNVLMAMVQWVEEGITPDTVLGTKFVNNNPAGDIAGS</sequence>
<dbReference type="OrthoDB" id="3039123at2759"/>
<keyword evidence="6 10" id="KW-0378">Hydrolase</keyword>
<dbReference type="GO" id="GO:0030600">
    <property type="term" value="F:feruloyl esterase activity"/>
    <property type="evidence" value="ECO:0007669"/>
    <property type="project" value="UniProtKB-EC"/>
</dbReference>
<accession>A0A8H5CKZ9</accession>
<dbReference type="InterPro" id="IPR011118">
    <property type="entry name" value="Tannase/feruloyl_esterase"/>
</dbReference>
<evidence type="ECO:0000256" key="4">
    <source>
        <dbReference type="ARBA" id="ARBA00022723"/>
    </source>
</evidence>
<dbReference type="GO" id="GO:0045493">
    <property type="term" value="P:xylan catabolic process"/>
    <property type="evidence" value="ECO:0007669"/>
    <property type="project" value="UniProtKB-KW"/>
</dbReference>
<evidence type="ECO:0000256" key="2">
    <source>
        <dbReference type="ARBA" id="ARBA00022487"/>
    </source>
</evidence>
<dbReference type="AlphaFoldDB" id="A0A8H5CKZ9"/>
<dbReference type="GO" id="GO:0046872">
    <property type="term" value="F:metal ion binding"/>
    <property type="evidence" value="ECO:0007669"/>
    <property type="project" value="UniProtKB-KW"/>
</dbReference>
<dbReference type="EMBL" id="JAACJM010000158">
    <property type="protein sequence ID" value="KAF5342743.1"/>
    <property type="molecule type" value="Genomic_DNA"/>
</dbReference>
<comment type="caution">
    <text evidence="11">The sequence shown here is derived from an EMBL/GenBank/DDBJ whole genome shotgun (WGS) entry which is preliminary data.</text>
</comment>
<evidence type="ECO:0000313" key="12">
    <source>
        <dbReference type="Proteomes" id="UP000559256"/>
    </source>
</evidence>
<evidence type="ECO:0000256" key="6">
    <source>
        <dbReference type="ARBA" id="ARBA00022801"/>
    </source>
</evidence>
<evidence type="ECO:0000313" key="11">
    <source>
        <dbReference type="EMBL" id="KAF5342743.1"/>
    </source>
</evidence>
<keyword evidence="7" id="KW-0106">Calcium</keyword>
<name>A0A8H5CKZ9_9AGAR</name>
<evidence type="ECO:0000256" key="3">
    <source>
        <dbReference type="ARBA" id="ARBA00022651"/>
    </source>
</evidence>
<comment type="catalytic activity">
    <reaction evidence="9">
        <text>feruloyl-polysaccharide + H2O = ferulate + polysaccharide.</text>
        <dbReference type="EC" id="3.1.1.73"/>
    </reaction>
</comment>
<protein>
    <recommendedName>
        <fullName evidence="10">Carboxylic ester hydrolase</fullName>
        <ecNumber evidence="10">3.1.1.-</ecNumber>
    </recommendedName>
</protein>
<organism evidence="11 12">
    <name type="scientific">Tetrapyrgos nigripes</name>
    <dbReference type="NCBI Taxonomy" id="182062"/>
    <lineage>
        <taxon>Eukaryota</taxon>
        <taxon>Fungi</taxon>
        <taxon>Dikarya</taxon>
        <taxon>Basidiomycota</taxon>
        <taxon>Agaricomycotina</taxon>
        <taxon>Agaricomycetes</taxon>
        <taxon>Agaricomycetidae</taxon>
        <taxon>Agaricales</taxon>
        <taxon>Marasmiineae</taxon>
        <taxon>Marasmiaceae</taxon>
        <taxon>Tetrapyrgos</taxon>
    </lineage>
</organism>
<proteinExistence type="inferred from homology"/>
<comment type="similarity">
    <text evidence="1 10">Belongs to the tannase family.</text>
</comment>
<evidence type="ECO:0000256" key="8">
    <source>
        <dbReference type="ARBA" id="ARBA00023157"/>
    </source>
</evidence>
<dbReference type="SUPFAM" id="SSF53474">
    <property type="entry name" value="alpha/beta-Hydrolases"/>
    <property type="match status" value="1"/>
</dbReference>
<keyword evidence="5" id="KW-0732">Signal</keyword>
<evidence type="ECO:0000256" key="7">
    <source>
        <dbReference type="ARBA" id="ARBA00022837"/>
    </source>
</evidence>
<keyword evidence="2" id="KW-0719">Serine esterase</keyword>
<evidence type="ECO:0000256" key="9">
    <source>
        <dbReference type="ARBA" id="ARBA00034075"/>
    </source>
</evidence>
<dbReference type="InterPro" id="IPR029058">
    <property type="entry name" value="AB_hydrolase_fold"/>
</dbReference>
<keyword evidence="8" id="KW-1015">Disulfide bond</keyword>
<dbReference type="EC" id="3.1.1.-" evidence="10"/>
<dbReference type="Proteomes" id="UP000559256">
    <property type="component" value="Unassembled WGS sequence"/>
</dbReference>
<dbReference type="PANTHER" id="PTHR33938:SF15">
    <property type="entry name" value="FERULOYL ESTERASE B-RELATED"/>
    <property type="match status" value="1"/>
</dbReference>
<evidence type="ECO:0000256" key="1">
    <source>
        <dbReference type="ARBA" id="ARBA00006249"/>
    </source>
</evidence>
<keyword evidence="12" id="KW-1185">Reference proteome</keyword>
<gene>
    <name evidence="11" type="ORF">D9758_015922</name>
</gene>
<keyword evidence="4" id="KW-0479">Metal-binding</keyword>
<dbReference type="PANTHER" id="PTHR33938">
    <property type="entry name" value="FERULOYL ESTERASE B-RELATED"/>
    <property type="match status" value="1"/>
</dbReference>
<keyword evidence="3" id="KW-0858">Xylan degradation</keyword>
<reference evidence="11 12" key="1">
    <citation type="journal article" date="2020" name="ISME J.">
        <title>Uncovering the hidden diversity of litter-decomposition mechanisms in mushroom-forming fungi.</title>
        <authorList>
            <person name="Floudas D."/>
            <person name="Bentzer J."/>
            <person name="Ahren D."/>
            <person name="Johansson T."/>
            <person name="Persson P."/>
            <person name="Tunlid A."/>
        </authorList>
    </citation>
    <scope>NUCLEOTIDE SEQUENCE [LARGE SCALE GENOMIC DNA]</scope>
    <source>
        <strain evidence="11 12">CBS 291.85</strain>
    </source>
</reference>
<dbReference type="Pfam" id="PF07519">
    <property type="entry name" value="Tannase"/>
    <property type="match status" value="2"/>
</dbReference>
<evidence type="ECO:0000256" key="10">
    <source>
        <dbReference type="RuleBase" id="RU361238"/>
    </source>
</evidence>
<keyword evidence="3" id="KW-0624">Polysaccharide degradation</keyword>
<evidence type="ECO:0000256" key="5">
    <source>
        <dbReference type="ARBA" id="ARBA00022729"/>
    </source>
</evidence>
<keyword evidence="3" id="KW-0119">Carbohydrate metabolism</keyword>